<evidence type="ECO:0000256" key="1">
    <source>
        <dbReference type="ARBA" id="ARBA00023002"/>
    </source>
</evidence>
<dbReference type="OrthoDB" id="442325at2759"/>
<dbReference type="eggNOG" id="KOG1502">
    <property type="taxonomic scope" value="Eukaryota"/>
</dbReference>
<dbReference type="InParanoid" id="A4VEE1"/>
<dbReference type="FunFam" id="3.40.50.720:FF:000336">
    <property type="entry name" value="Aldehyde reductase"/>
    <property type="match status" value="1"/>
</dbReference>
<feature type="domain" description="NAD-dependent epimerase/dehydratase" evidence="4">
    <location>
        <begin position="16"/>
        <end position="246"/>
    </location>
</feature>
<name>A4VEE1_TETTS</name>
<dbReference type="Pfam" id="PF01370">
    <property type="entry name" value="Epimerase"/>
    <property type="match status" value="1"/>
</dbReference>
<evidence type="ECO:0000256" key="2">
    <source>
        <dbReference type="ARBA" id="ARBA00023445"/>
    </source>
</evidence>
<feature type="transmembrane region" description="Helical" evidence="3">
    <location>
        <begin position="12"/>
        <end position="34"/>
    </location>
</feature>
<keyword evidence="3" id="KW-1133">Transmembrane helix</keyword>
<dbReference type="EMBL" id="GG662794">
    <property type="protein sequence ID" value="EDK31897.1"/>
    <property type="molecule type" value="Genomic_DNA"/>
</dbReference>
<keyword evidence="3" id="KW-0472">Membrane</keyword>
<dbReference type="SMR" id="A4VEE1"/>
<sequence length="360" mass="41045">MSISIGQQRDNSHLRVLVTGASGYLAGHVLYYLLERGYKVRGTVRSLKDPKKINHLYDIYPSQKDNLELVEADLLNKDCWDSAMKEVDYVIHVASPFPNAKPKNEDEIIKPAVEGTTSVYEAALRNNVKKIVITSSIVAVFTGIKEKNNFTESDWSNIPQCPPYDKSKTLAERKAWEIYDKNKDKIQMTIINPGFIQGPSFHSNQFTSADFVVRVMKNDLPGIPKISLQTVDVRDVALAHVVCLDQDKLEITNAKRYLLVEGSYWMADMVQVLKEEFKRFGYKFPSFKVESKLLFSMAGCIDDQVELVKPFFGRMITFDNSASKNDLGIKYIYYRKTLIEFAYDLIKKGVIPNKINAQKL</sequence>
<dbReference type="SUPFAM" id="SSF51735">
    <property type="entry name" value="NAD(P)-binding Rossmann-fold domains"/>
    <property type="match status" value="1"/>
</dbReference>
<accession>A4VEE1</accession>
<keyword evidence="6" id="KW-1185">Reference proteome</keyword>
<dbReference type="KEGG" id="tet:TTHERM_00707481"/>
<dbReference type="GeneID" id="7836917"/>
<gene>
    <name evidence="5" type="ORF">TTHERM_00707481</name>
</gene>
<dbReference type="AlphaFoldDB" id="A4VEE1"/>
<comment type="similarity">
    <text evidence="2">Belongs to the NAD(P)-dependent epimerase/dehydratase family. Dihydroflavonol-4-reductase subfamily.</text>
</comment>
<dbReference type="Gene3D" id="3.40.50.720">
    <property type="entry name" value="NAD(P)-binding Rossmann-like Domain"/>
    <property type="match status" value="1"/>
</dbReference>
<proteinExistence type="inferred from homology"/>
<dbReference type="Proteomes" id="UP000009168">
    <property type="component" value="Unassembled WGS sequence"/>
</dbReference>
<dbReference type="PANTHER" id="PTHR10366:SF564">
    <property type="entry name" value="STEROL-4-ALPHA-CARBOXYLATE 3-DEHYDROGENASE, DECARBOXYLATING"/>
    <property type="match status" value="1"/>
</dbReference>
<organism evidence="5 6">
    <name type="scientific">Tetrahymena thermophila (strain SB210)</name>
    <dbReference type="NCBI Taxonomy" id="312017"/>
    <lineage>
        <taxon>Eukaryota</taxon>
        <taxon>Sar</taxon>
        <taxon>Alveolata</taxon>
        <taxon>Ciliophora</taxon>
        <taxon>Intramacronucleata</taxon>
        <taxon>Oligohymenophorea</taxon>
        <taxon>Hymenostomatida</taxon>
        <taxon>Tetrahymenina</taxon>
        <taxon>Tetrahymenidae</taxon>
        <taxon>Tetrahymena</taxon>
    </lineage>
</organism>
<dbReference type="InterPro" id="IPR001509">
    <property type="entry name" value="Epimerase_deHydtase"/>
</dbReference>
<reference evidence="6" key="1">
    <citation type="journal article" date="2006" name="PLoS Biol.">
        <title>Macronuclear genome sequence of the ciliate Tetrahymena thermophila, a model eukaryote.</title>
        <authorList>
            <person name="Eisen J.A."/>
            <person name="Coyne R.S."/>
            <person name="Wu M."/>
            <person name="Wu D."/>
            <person name="Thiagarajan M."/>
            <person name="Wortman J.R."/>
            <person name="Badger J.H."/>
            <person name="Ren Q."/>
            <person name="Amedeo P."/>
            <person name="Jones K.M."/>
            <person name="Tallon L.J."/>
            <person name="Delcher A.L."/>
            <person name="Salzberg S.L."/>
            <person name="Silva J.C."/>
            <person name="Haas B.J."/>
            <person name="Majoros W.H."/>
            <person name="Farzad M."/>
            <person name="Carlton J.M."/>
            <person name="Smith R.K. Jr."/>
            <person name="Garg J."/>
            <person name="Pearlman R.E."/>
            <person name="Karrer K.M."/>
            <person name="Sun L."/>
            <person name="Manning G."/>
            <person name="Elde N.C."/>
            <person name="Turkewitz A.P."/>
            <person name="Asai D.J."/>
            <person name="Wilkes D.E."/>
            <person name="Wang Y."/>
            <person name="Cai H."/>
            <person name="Collins K."/>
            <person name="Stewart B.A."/>
            <person name="Lee S.R."/>
            <person name="Wilamowska K."/>
            <person name="Weinberg Z."/>
            <person name="Ruzzo W.L."/>
            <person name="Wloga D."/>
            <person name="Gaertig J."/>
            <person name="Frankel J."/>
            <person name="Tsao C.-C."/>
            <person name="Gorovsky M.A."/>
            <person name="Keeling P.J."/>
            <person name="Waller R.F."/>
            <person name="Patron N.J."/>
            <person name="Cherry J.M."/>
            <person name="Stover N.A."/>
            <person name="Krieger C.J."/>
            <person name="del Toro C."/>
            <person name="Ryder H.F."/>
            <person name="Williamson S.C."/>
            <person name="Barbeau R.A."/>
            <person name="Hamilton E.P."/>
            <person name="Orias E."/>
        </authorList>
    </citation>
    <scope>NUCLEOTIDE SEQUENCE [LARGE SCALE GENOMIC DNA]</scope>
    <source>
        <strain evidence="6">SB210</strain>
    </source>
</reference>
<dbReference type="GO" id="GO:0016616">
    <property type="term" value="F:oxidoreductase activity, acting on the CH-OH group of donors, NAD or NADP as acceptor"/>
    <property type="evidence" value="ECO:0007669"/>
    <property type="project" value="TreeGrafter"/>
</dbReference>
<dbReference type="HOGENOM" id="CLU_007383_9_2_1"/>
<dbReference type="OMA" id="RYILGHQ"/>
<evidence type="ECO:0000313" key="6">
    <source>
        <dbReference type="Proteomes" id="UP000009168"/>
    </source>
</evidence>
<dbReference type="RefSeq" id="XP_001470740.1">
    <property type="nucleotide sequence ID" value="XM_001470690.1"/>
</dbReference>
<protein>
    <submittedName>
        <fullName evidence="5">NAD-dependent epimerase/dehydratase family protein</fullName>
    </submittedName>
</protein>
<evidence type="ECO:0000313" key="5">
    <source>
        <dbReference type="EMBL" id="EDK31897.1"/>
    </source>
</evidence>
<keyword evidence="1" id="KW-0560">Oxidoreductase</keyword>
<evidence type="ECO:0000259" key="4">
    <source>
        <dbReference type="Pfam" id="PF01370"/>
    </source>
</evidence>
<dbReference type="CDD" id="cd05227">
    <property type="entry name" value="AR_SDR_e"/>
    <property type="match status" value="1"/>
</dbReference>
<dbReference type="InterPro" id="IPR050425">
    <property type="entry name" value="NAD(P)_dehydrat-like"/>
</dbReference>
<dbReference type="STRING" id="312017.A4VEE1"/>
<dbReference type="PANTHER" id="PTHR10366">
    <property type="entry name" value="NAD DEPENDENT EPIMERASE/DEHYDRATASE"/>
    <property type="match status" value="1"/>
</dbReference>
<keyword evidence="3" id="KW-0812">Transmembrane</keyword>
<dbReference type="InterPro" id="IPR036291">
    <property type="entry name" value="NAD(P)-bd_dom_sf"/>
</dbReference>
<evidence type="ECO:0000256" key="3">
    <source>
        <dbReference type="SAM" id="Phobius"/>
    </source>
</evidence>